<evidence type="ECO:0000313" key="1">
    <source>
        <dbReference type="EMBL" id="TKW13508.1"/>
    </source>
</evidence>
<name>A0A4U6UCF8_SETVI</name>
<dbReference type="OMA" id="VIKYMIM"/>
<gene>
    <name evidence="1" type="ORF">SEVIR_5G105700v2</name>
</gene>
<dbReference type="EMBL" id="CM016556">
    <property type="protein sequence ID" value="TKW13508.1"/>
    <property type="molecule type" value="Genomic_DNA"/>
</dbReference>
<protein>
    <recommendedName>
        <fullName evidence="3">DUF674 domain-containing protein</fullName>
    </recommendedName>
</protein>
<dbReference type="Gramene" id="TKW13508">
    <property type="protein sequence ID" value="TKW13508"/>
    <property type="gene ID" value="SEVIR_5G105700v2"/>
</dbReference>
<dbReference type="InterPro" id="IPR007750">
    <property type="entry name" value="DUF674"/>
</dbReference>
<keyword evidence="2" id="KW-1185">Reference proteome</keyword>
<dbReference type="AlphaFoldDB" id="A0A4U6UCF8"/>
<evidence type="ECO:0008006" key="3">
    <source>
        <dbReference type="Google" id="ProtNLM"/>
    </source>
</evidence>
<dbReference type="Proteomes" id="UP000298652">
    <property type="component" value="Chromosome 5"/>
</dbReference>
<accession>A0A4U6UCF8</accession>
<sequence length="239" mass="25511">MSTTTSTLKMKLLIDTKANRVLFAEVDKDVVDFLFSLLALPVATIVKMLGKGSMFGSFGNLYRSVEKLDDTYVLPGADKEAVLQPKVVPSAARSLLLPAPSSAQAMSFFRCSYPAFTSCYNNVTDARGTKCPSCCSNKMNTALKFVAPVAEGSSTGAGKGLVKGVVTYTVRDDLTVTPMSTISSMTMLNTAAVTDFTALQEKTVRLGYTEGLQIVKASLQSKTVLTDVFLGNKRPRGAA</sequence>
<dbReference type="PANTHER" id="PTHR33103:SF117">
    <property type="entry name" value="DUF674 DOMAIN-CONTAINING PROTEIN"/>
    <property type="match status" value="1"/>
</dbReference>
<dbReference type="Pfam" id="PF05056">
    <property type="entry name" value="DUF674"/>
    <property type="match status" value="1"/>
</dbReference>
<proteinExistence type="predicted"/>
<reference evidence="1" key="1">
    <citation type="submission" date="2019-03" db="EMBL/GenBank/DDBJ databases">
        <title>WGS assembly of Setaria viridis.</title>
        <authorList>
            <person name="Huang P."/>
            <person name="Jenkins J."/>
            <person name="Grimwood J."/>
            <person name="Barry K."/>
            <person name="Healey A."/>
            <person name="Mamidi S."/>
            <person name="Sreedasyam A."/>
            <person name="Shu S."/>
            <person name="Feldman M."/>
            <person name="Wu J."/>
            <person name="Yu Y."/>
            <person name="Chen C."/>
            <person name="Johnson J."/>
            <person name="Rokhsar D."/>
            <person name="Baxter I."/>
            <person name="Schmutz J."/>
            <person name="Brutnell T."/>
            <person name="Kellogg E."/>
        </authorList>
    </citation>
    <scope>NUCLEOTIDE SEQUENCE [LARGE SCALE GENOMIC DNA]</scope>
</reference>
<organism evidence="1 2">
    <name type="scientific">Setaria viridis</name>
    <name type="common">Green bristlegrass</name>
    <name type="synonym">Setaria italica subsp. viridis</name>
    <dbReference type="NCBI Taxonomy" id="4556"/>
    <lineage>
        <taxon>Eukaryota</taxon>
        <taxon>Viridiplantae</taxon>
        <taxon>Streptophyta</taxon>
        <taxon>Embryophyta</taxon>
        <taxon>Tracheophyta</taxon>
        <taxon>Spermatophyta</taxon>
        <taxon>Magnoliopsida</taxon>
        <taxon>Liliopsida</taxon>
        <taxon>Poales</taxon>
        <taxon>Poaceae</taxon>
        <taxon>PACMAD clade</taxon>
        <taxon>Panicoideae</taxon>
        <taxon>Panicodae</taxon>
        <taxon>Paniceae</taxon>
        <taxon>Cenchrinae</taxon>
        <taxon>Setaria</taxon>
    </lineage>
</organism>
<dbReference type="PANTHER" id="PTHR33103">
    <property type="entry name" value="OS01G0153900 PROTEIN"/>
    <property type="match status" value="1"/>
</dbReference>
<evidence type="ECO:0000313" key="2">
    <source>
        <dbReference type="Proteomes" id="UP000298652"/>
    </source>
</evidence>